<dbReference type="EMBL" id="HACA01021392">
    <property type="protein sequence ID" value="CDW38753.1"/>
    <property type="molecule type" value="Transcribed_RNA"/>
</dbReference>
<proteinExistence type="predicted"/>
<dbReference type="SUPFAM" id="SSF53098">
    <property type="entry name" value="Ribonuclease H-like"/>
    <property type="match status" value="1"/>
</dbReference>
<dbReference type="InterPro" id="IPR036236">
    <property type="entry name" value="Znf_C2H2_sf"/>
</dbReference>
<evidence type="ECO:0000313" key="12">
    <source>
        <dbReference type="EMBL" id="CDW38753.1"/>
    </source>
</evidence>
<keyword evidence="3 9" id="KW-0863">Zinc-finger</keyword>
<organism evidence="12">
    <name type="scientific">Lepeophtheirus salmonis</name>
    <name type="common">Salmon louse</name>
    <name type="synonym">Caligus salmonis</name>
    <dbReference type="NCBI Taxonomy" id="72036"/>
    <lineage>
        <taxon>Eukaryota</taxon>
        <taxon>Metazoa</taxon>
        <taxon>Ecdysozoa</taxon>
        <taxon>Arthropoda</taxon>
        <taxon>Crustacea</taxon>
        <taxon>Multicrustacea</taxon>
        <taxon>Hexanauplia</taxon>
        <taxon>Copepoda</taxon>
        <taxon>Siphonostomatoida</taxon>
        <taxon>Caligidae</taxon>
        <taxon>Lepeophtheirus</taxon>
    </lineage>
</organism>
<evidence type="ECO:0000256" key="7">
    <source>
        <dbReference type="ARBA" id="ARBA00023163"/>
    </source>
</evidence>
<keyword evidence="8" id="KW-0539">Nucleus</keyword>
<dbReference type="EMBL" id="HACA01021391">
    <property type="protein sequence ID" value="CDW38752.1"/>
    <property type="molecule type" value="Transcribed_RNA"/>
</dbReference>
<name>A0A0K2UKK7_LEPSM</name>
<dbReference type="SUPFAM" id="SSF57667">
    <property type="entry name" value="beta-beta-alpha zinc fingers"/>
    <property type="match status" value="1"/>
</dbReference>
<dbReference type="AlphaFoldDB" id="A0A0K2UKK7"/>
<feature type="compositionally biased region" description="Basic and acidic residues" evidence="10">
    <location>
        <begin position="431"/>
        <end position="442"/>
    </location>
</feature>
<feature type="domain" description="BED-type" evidence="11">
    <location>
        <begin position="3"/>
        <end position="54"/>
    </location>
</feature>
<evidence type="ECO:0000256" key="9">
    <source>
        <dbReference type="PROSITE-ProRule" id="PRU00027"/>
    </source>
</evidence>
<dbReference type="InterPro" id="IPR008906">
    <property type="entry name" value="HATC_C_dom"/>
</dbReference>
<dbReference type="PANTHER" id="PTHR46481:SF10">
    <property type="entry name" value="ZINC FINGER BED DOMAIN-CONTAINING PROTEIN 39"/>
    <property type="match status" value="1"/>
</dbReference>
<keyword evidence="5" id="KW-0805">Transcription regulation</keyword>
<keyword evidence="2" id="KW-0479">Metal-binding</keyword>
<keyword evidence="6" id="KW-0238">DNA-binding</keyword>
<evidence type="ECO:0000256" key="1">
    <source>
        <dbReference type="ARBA" id="ARBA00004123"/>
    </source>
</evidence>
<dbReference type="GO" id="GO:0008270">
    <property type="term" value="F:zinc ion binding"/>
    <property type="evidence" value="ECO:0007669"/>
    <property type="project" value="UniProtKB-KW"/>
</dbReference>
<evidence type="ECO:0000256" key="5">
    <source>
        <dbReference type="ARBA" id="ARBA00023015"/>
    </source>
</evidence>
<dbReference type="GO" id="GO:0003677">
    <property type="term" value="F:DNA binding"/>
    <property type="evidence" value="ECO:0007669"/>
    <property type="project" value="UniProtKB-KW"/>
</dbReference>
<dbReference type="SMART" id="SM00614">
    <property type="entry name" value="ZnF_BED"/>
    <property type="match status" value="1"/>
</dbReference>
<dbReference type="Pfam" id="PF05699">
    <property type="entry name" value="Dimer_Tnp_hAT"/>
    <property type="match status" value="1"/>
</dbReference>
<dbReference type="Pfam" id="PF02892">
    <property type="entry name" value="zf-BED"/>
    <property type="match status" value="1"/>
</dbReference>
<accession>A0A0K2UKK7</accession>
<dbReference type="SUPFAM" id="SSF140996">
    <property type="entry name" value="Hermes dimerisation domain"/>
    <property type="match status" value="1"/>
</dbReference>
<protein>
    <submittedName>
        <fullName evidence="12">Zinc finger BED domaincontaining protein 4like [Amphimedon queenslandica]</fullName>
    </submittedName>
</protein>
<dbReference type="InterPro" id="IPR012337">
    <property type="entry name" value="RNaseH-like_sf"/>
</dbReference>
<evidence type="ECO:0000256" key="3">
    <source>
        <dbReference type="ARBA" id="ARBA00022771"/>
    </source>
</evidence>
<evidence type="ECO:0000256" key="8">
    <source>
        <dbReference type="ARBA" id="ARBA00023242"/>
    </source>
</evidence>
<evidence type="ECO:0000256" key="2">
    <source>
        <dbReference type="ARBA" id="ARBA00022723"/>
    </source>
</evidence>
<keyword evidence="7" id="KW-0804">Transcription</keyword>
<dbReference type="PANTHER" id="PTHR46481">
    <property type="entry name" value="ZINC FINGER BED DOMAIN-CONTAINING PROTEIN 4"/>
    <property type="match status" value="1"/>
</dbReference>
<dbReference type="InterPro" id="IPR003656">
    <property type="entry name" value="Znf_BED"/>
</dbReference>
<dbReference type="GO" id="GO:0009791">
    <property type="term" value="P:post-embryonic development"/>
    <property type="evidence" value="ECO:0007669"/>
    <property type="project" value="UniProtKB-ARBA"/>
</dbReference>
<feature type="region of interest" description="Disordered" evidence="10">
    <location>
        <begin position="421"/>
        <end position="442"/>
    </location>
</feature>
<sequence length="647" mass="74643">MTTKISLVWKYFDQQNDFFVMCVICKKQLSRKGRGTSSLWNHLKALHKDVYIELSEEQTIQTREKERIAEQTPLAKPKVGKKKKIEQDFFRSGQIWDVNSSESKARDRIIAEMFVMDDLPFSHVEDIGFVRLMTEMCPEYTLKDRNFYSSMVCNEMYESAFLQLKSIVDEIQCDCDIAFTTDVWSDTSAGFSLLSLSVHAITKEFERVNYLLSAEPLQERHTGEYISLKFDEMLEKWGIPSRAVHCVLRDPGANMKKAVFLSGLDNVDCIIHKVQQVVKHGIASKKEMGDVIRKCRSIATYFHHSTMAQDELKKIQDQRLEPLLLVIHDSSSRWNSTLHMLERVQKMKESLCIYVATHNSKIEPISDREWKLLSKCVMALKPYEEITKQLSSSSSSISDVIPLIVSLKIALQTSTREILPAQRTSAMSDSEEFKDHSSESIDKDETETTNIIHLMKVAMREALDQQFADVESHNIYRLATYLDPRYKDKFFTSSNILDEVQSVIINLCNGNGELEDEPTKKRQKVDLCDSHAEIPSNCSVLEAMNLILSSGDDENDETSFPSYKEIKMYHTEKIIKGTNEDTLKWWDEKRNNYPNLLKVVRSYLCCPPSSVPNAALIYDEKRKRLSADKVQKILFLKKNLPLLKFKY</sequence>
<dbReference type="InterPro" id="IPR052035">
    <property type="entry name" value="ZnF_BED_domain_contain"/>
</dbReference>
<evidence type="ECO:0000256" key="10">
    <source>
        <dbReference type="SAM" id="MobiDB-lite"/>
    </source>
</evidence>
<evidence type="ECO:0000259" key="11">
    <source>
        <dbReference type="PROSITE" id="PS50808"/>
    </source>
</evidence>
<keyword evidence="4" id="KW-0862">Zinc</keyword>
<dbReference type="GO" id="GO:0005634">
    <property type="term" value="C:nucleus"/>
    <property type="evidence" value="ECO:0007669"/>
    <property type="project" value="UniProtKB-SubCell"/>
</dbReference>
<evidence type="ECO:0000256" key="6">
    <source>
        <dbReference type="ARBA" id="ARBA00023125"/>
    </source>
</evidence>
<dbReference type="GO" id="GO:0046983">
    <property type="term" value="F:protein dimerization activity"/>
    <property type="evidence" value="ECO:0007669"/>
    <property type="project" value="InterPro"/>
</dbReference>
<reference evidence="12" key="1">
    <citation type="submission" date="2014-05" db="EMBL/GenBank/DDBJ databases">
        <authorList>
            <person name="Chronopoulou M."/>
        </authorList>
    </citation>
    <scope>NUCLEOTIDE SEQUENCE</scope>
    <source>
        <tissue evidence="12">Whole organism</tissue>
    </source>
</reference>
<comment type="subcellular location">
    <subcellularLocation>
        <location evidence="1">Nucleus</location>
    </subcellularLocation>
</comment>
<evidence type="ECO:0000256" key="4">
    <source>
        <dbReference type="ARBA" id="ARBA00022833"/>
    </source>
</evidence>
<dbReference type="OrthoDB" id="6369394at2759"/>
<dbReference type="PROSITE" id="PS50808">
    <property type="entry name" value="ZF_BED"/>
    <property type="match status" value="1"/>
</dbReference>